<name>A0AAF0IL80_9EURO</name>
<dbReference type="GO" id="GO:0031625">
    <property type="term" value="F:ubiquitin protein ligase binding"/>
    <property type="evidence" value="ECO:0007669"/>
    <property type="project" value="TreeGrafter"/>
</dbReference>
<feature type="region of interest" description="Disordered" evidence="1">
    <location>
        <begin position="42"/>
        <end position="97"/>
    </location>
</feature>
<dbReference type="PANTHER" id="PTHR11188">
    <property type="entry name" value="ARRESTIN DOMAIN CONTAINING PROTEIN"/>
    <property type="match status" value="1"/>
</dbReference>
<proteinExistence type="predicted"/>
<evidence type="ECO:0000313" key="4">
    <source>
        <dbReference type="Proteomes" id="UP001219355"/>
    </source>
</evidence>
<dbReference type="InterPro" id="IPR011022">
    <property type="entry name" value="Arrestin_C-like"/>
</dbReference>
<dbReference type="SUPFAM" id="SSF81296">
    <property type="entry name" value="E set domains"/>
    <property type="match status" value="1"/>
</dbReference>
<dbReference type="AlphaFoldDB" id="A0AAF0IL80"/>
<dbReference type="PANTHER" id="PTHR11188:SF174">
    <property type="entry name" value="ARRESTIN-RELATED TRAFFICKING ADAPTER 10-RELATED"/>
    <property type="match status" value="1"/>
</dbReference>
<reference evidence="3" key="1">
    <citation type="submission" date="2023-03" db="EMBL/GenBank/DDBJ databases">
        <title>Emydomyces testavorans Genome Sequence.</title>
        <authorList>
            <person name="Hoyer L."/>
        </authorList>
    </citation>
    <scope>NUCLEOTIDE SEQUENCE</scope>
    <source>
        <strain evidence="3">16-2883</strain>
    </source>
</reference>
<dbReference type="InterPro" id="IPR014756">
    <property type="entry name" value="Ig_E-set"/>
</dbReference>
<evidence type="ECO:0000259" key="2">
    <source>
        <dbReference type="SMART" id="SM01017"/>
    </source>
</evidence>
<feature type="compositionally biased region" description="Low complexity" evidence="1">
    <location>
        <begin position="62"/>
        <end position="75"/>
    </location>
</feature>
<evidence type="ECO:0000313" key="3">
    <source>
        <dbReference type="EMBL" id="WEW61690.1"/>
    </source>
</evidence>
<feature type="region of interest" description="Disordered" evidence="1">
    <location>
        <begin position="610"/>
        <end position="691"/>
    </location>
</feature>
<sequence>MSMLSLDDLPVPIIAHRLKKRSRAAHVVKLALQRENAKRLLLRLSNPVNPSPSKHKFRRNSNSRPSSSRSNDASSVQSTAPRNEEMRVNDESGGRQSHADVLRERLHHQNSGSRRSSVASVQSCSTSEAPTLLPTLANEKILASGNGITVSVAQAEPVIFLEGFEMRDESKTSMLRGHVHVKITKSTKIKKIYLTFKGGVTSSWPEGVPNKKGQYYDNWSLMTHTWPFFNAQFESAENGYGADIVQITRGPGSKETLSNSTIDILAKSGSTTTVNYIPKEARRLSLQHTTSRSFVKGESSNGGQTVAQKGYKVFRPGDYIYNFELPIDSHLPETIKTDYASVKYWLDVSVERAGVFRPNLLGTKEVLFVRTPSQSSLEQVEPIAISRTWEDQLHYDIVISGKAFPLGSKIPIAFKLTPLAKVACHRIKVYVTESIQQWTTGKTAHRLSSSRQLLLFEKRADAASVSTYPGSSMRVTAGGGIEWDDRAAAAEGQEIVNPQTTSLLGDLEGDFNAGPTEMEFDVQLPTCPLMKDKDPSQRLHCDTAFENIEINHWIKIVLRLSKPDENFPRKRRHFEISIDSPFHILSCLATQSNIYLPSYSSPSSFPSEEYECGCPGAQPSSRSPSRSASSGLGDLSMLLNLSNDPSPPLPQRSFSTNSGGIARPAEAHIASHNNNSSSSDNNSNNYSSPNNVARPIHLIRLPSFAPPAFDDLPPPPPLMTPPPEYAAVIPTDDPSGGLMDYFERLRHAEQEYDENTRGSARVDVPLTPGGRVHRSIEIPRELVRVDALGE</sequence>
<gene>
    <name evidence="3" type="ORF">PRK78_007182</name>
</gene>
<dbReference type="Pfam" id="PF02752">
    <property type="entry name" value="Arrestin_C"/>
    <property type="match status" value="1"/>
</dbReference>
<feature type="compositionally biased region" description="Low complexity" evidence="1">
    <location>
        <begin position="671"/>
        <end position="691"/>
    </location>
</feature>
<accession>A0AAF0IL80</accession>
<feature type="domain" description="Arrestin C-terminal-like" evidence="2">
    <location>
        <begin position="389"/>
        <end position="589"/>
    </location>
</feature>
<protein>
    <recommendedName>
        <fullName evidence="2">Arrestin C-terminal-like domain-containing protein</fullName>
    </recommendedName>
</protein>
<evidence type="ECO:0000256" key="1">
    <source>
        <dbReference type="SAM" id="MobiDB-lite"/>
    </source>
</evidence>
<feature type="region of interest" description="Disordered" evidence="1">
    <location>
        <begin position="751"/>
        <end position="771"/>
    </location>
</feature>
<dbReference type="SMART" id="SM01017">
    <property type="entry name" value="Arrestin_C"/>
    <property type="match status" value="1"/>
</dbReference>
<dbReference type="Gene3D" id="2.60.40.640">
    <property type="match status" value="1"/>
</dbReference>
<dbReference type="InterPro" id="IPR014752">
    <property type="entry name" value="Arrestin-like_C"/>
</dbReference>
<organism evidence="3 4">
    <name type="scientific">Emydomyces testavorans</name>
    <dbReference type="NCBI Taxonomy" id="2070801"/>
    <lineage>
        <taxon>Eukaryota</taxon>
        <taxon>Fungi</taxon>
        <taxon>Dikarya</taxon>
        <taxon>Ascomycota</taxon>
        <taxon>Pezizomycotina</taxon>
        <taxon>Eurotiomycetes</taxon>
        <taxon>Eurotiomycetidae</taxon>
        <taxon>Onygenales</taxon>
        <taxon>Nannizziopsiaceae</taxon>
        <taxon>Emydomyces</taxon>
    </lineage>
</organism>
<keyword evidence="4" id="KW-1185">Reference proteome</keyword>
<dbReference type="GO" id="GO:0005829">
    <property type="term" value="C:cytosol"/>
    <property type="evidence" value="ECO:0007669"/>
    <property type="project" value="TreeGrafter"/>
</dbReference>
<dbReference type="GO" id="GO:0030674">
    <property type="term" value="F:protein-macromolecule adaptor activity"/>
    <property type="evidence" value="ECO:0007669"/>
    <property type="project" value="TreeGrafter"/>
</dbReference>
<dbReference type="EMBL" id="CP120631">
    <property type="protein sequence ID" value="WEW61690.1"/>
    <property type="molecule type" value="Genomic_DNA"/>
</dbReference>
<dbReference type="InterPro" id="IPR050357">
    <property type="entry name" value="Arrestin_domain-protein"/>
</dbReference>
<feature type="compositionally biased region" description="Low complexity" evidence="1">
    <location>
        <begin position="619"/>
        <end position="644"/>
    </location>
</feature>
<dbReference type="Proteomes" id="UP001219355">
    <property type="component" value="Chromosome 5"/>
</dbReference>
<feature type="compositionally biased region" description="Basic and acidic residues" evidence="1">
    <location>
        <begin position="82"/>
        <end position="97"/>
    </location>
</feature>
<dbReference type="GO" id="GO:0070086">
    <property type="term" value="P:ubiquitin-dependent endocytosis"/>
    <property type="evidence" value="ECO:0007669"/>
    <property type="project" value="TreeGrafter"/>
</dbReference>